<evidence type="ECO:0008006" key="5">
    <source>
        <dbReference type="Google" id="ProtNLM"/>
    </source>
</evidence>
<keyword evidence="1" id="KW-0812">Transmembrane</keyword>
<sequence>MKTKIAKGETIKAAYRSAIHIVESHPLLTVLTTLGLLMLTVAATNGEFRPWFFMTLLMMAQTLVTVPLQLAGYRLLLQGRTNDHAWSSQTVVFCLLAVLSGAAFVFIAKLRLVLGLVGSIIQFALYYVLYYRLVLVLPALATDAGRSSIRLSWSATSGRAWFIFLVTVASTAPILLVSLGMVTTRQISTLGSPVTPVGSVLQAIMAVVSTALVVGTNSAIYRALLNARNVDDGHEGMTEAGAVPRN</sequence>
<feature type="transmembrane region" description="Helical" evidence="1">
    <location>
        <begin position="85"/>
        <end position="108"/>
    </location>
</feature>
<feature type="transmembrane region" description="Helical" evidence="1">
    <location>
        <begin position="51"/>
        <end position="73"/>
    </location>
</feature>
<comment type="caution">
    <text evidence="3">The sequence shown here is derived from an EMBL/GenBank/DDBJ whole genome shotgun (WGS) entry which is preliminary data.</text>
</comment>
<dbReference type="OrthoDB" id="9950570at2"/>
<reference evidence="3 4" key="1">
    <citation type="submission" date="2017-12" db="EMBL/GenBank/DDBJ databases">
        <title>Draft genome sequence of Ralstonia pickettii 52.</title>
        <authorList>
            <person name="Zheng B."/>
        </authorList>
    </citation>
    <scope>NUCLEOTIDE SEQUENCE [LARGE SCALE GENOMIC DNA]</scope>
    <source>
        <strain evidence="3 4">52</strain>
    </source>
</reference>
<protein>
    <recommendedName>
        <fullName evidence="5">Transmembrane protein</fullName>
    </recommendedName>
</protein>
<dbReference type="EMBL" id="PKQE01000001">
    <property type="protein sequence ID" value="PLC43193.1"/>
    <property type="molecule type" value="Genomic_DNA"/>
</dbReference>
<evidence type="ECO:0000313" key="4">
    <source>
        <dbReference type="Proteomes" id="UP000234456"/>
    </source>
</evidence>
<organism evidence="3 4">
    <name type="scientific">Ralstonia pickettii</name>
    <name type="common">Burkholderia pickettii</name>
    <dbReference type="NCBI Taxonomy" id="329"/>
    <lineage>
        <taxon>Bacteria</taxon>
        <taxon>Pseudomonadati</taxon>
        <taxon>Pseudomonadota</taxon>
        <taxon>Betaproteobacteria</taxon>
        <taxon>Burkholderiales</taxon>
        <taxon>Burkholderiaceae</taxon>
        <taxon>Ralstonia</taxon>
    </lineage>
</organism>
<feature type="transmembrane region" description="Helical" evidence="1">
    <location>
        <begin position="200"/>
        <end position="220"/>
    </location>
</feature>
<evidence type="ECO:0000256" key="1">
    <source>
        <dbReference type="SAM" id="Phobius"/>
    </source>
</evidence>
<dbReference type="Proteomes" id="UP000234456">
    <property type="component" value="Unassembled WGS sequence"/>
</dbReference>
<keyword evidence="1" id="KW-0472">Membrane</keyword>
<accession>A0A2N4TU18</accession>
<feature type="transmembrane region" description="Helical" evidence="1">
    <location>
        <begin position="26"/>
        <end position="45"/>
    </location>
</feature>
<dbReference type="RefSeq" id="WP_102063875.1">
    <property type="nucleotide sequence ID" value="NZ_PKQE01000001.1"/>
</dbReference>
<evidence type="ECO:0000313" key="3">
    <source>
        <dbReference type="EMBL" id="PLC43193.1"/>
    </source>
</evidence>
<keyword evidence="1" id="KW-1133">Transmembrane helix</keyword>
<dbReference type="AlphaFoldDB" id="A0A2N4TU18"/>
<feature type="transmembrane region" description="Helical" evidence="1">
    <location>
        <begin position="161"/>
        <end position="180"/>
    </location>
</feature>
<dbReference type="EMBL" id="PKQE01000008">
    <property type="protein sequence ID" value="PLC40152.1"/>
    <property type="molecule type" value="Genomic_DNA"/>
</dbReference>
<feature type="transmembrane region" description="Helical" evidence="1">
    <location>
        <begin position="120"/>
        <end position="140"/>
    </location>
</feature>
<gene>
    <name evidence="3" type="ORF">C0Q88_00135</name>
    <name evidence="2" type="ORF">C0Q88_24415</name>
</gene>
<evidence type="ECO:0000313" key="2">
    <source>
        <dbReference type="EMBL" id="PLC40152.1"/>
    </source>
</evidence>
<name>A0A2N4TU18_RALPI</name>
<proteinExistence type="predicted"/>